<dbReference type="AlphaFoldDB" id="A0A2T4J435"/>
<evidence type="ECO:0000313" key="3">
    <source>
        <dbReference type="Proteomes" id="UP000241362"/>
    </source>
</evidence>
<evidence type="ECO:0000313" key="2">
    <source>
        <dbReference type="EMBL" id="PTE12669.1"/>
    </source>
</evidence>
<feature type="transmembrane region" description="Helical" evidence="1">
    <location>
        <begin position="50"/>
        <end position="73"/>
    </location>
</feature>
<accession>A0A2T4J435</accession>
<dbReference type="InterPro" id="IPR007498">
    <property type="entry name" value="PqiA-like"/>
</dbReference>
<proteinExistence type="predicted"/>
<feature type="transmembrane region" description="Helical" evidence="1">
    <location>
        <begin position="118"/>
        <end position="136"/>
    </location>
</feature>
<sequence length="140" mass="14930">MTAALNLALLLLFPVAWFAPLMRAALLPVFGMDEISVITGLQSLWGSDPALALLVTFLAVFAPYAKVIGLALVQFGLLAPRVLPALHVLGKLAMADVFLIALYIVIAKGAGMVTVETAWGLYLFTGCILASLFLGWRTAR</sequence>
<reference evidence="2 3" key="1">
    <citation type="submission" date="2018-03" db="EMBL/GenBank/DDBJ databases">
        <title>Rhodobacter blasticus.</title>
        <authorList>
            <person name="Meyer T.E."/>
            <person name="Miller S."/>
            <person name="Lodha T."/>
            <person name="Gandham S."/>
            <person name="Chintalapati S."/>
            <person name="Chintalapati V.R."/>
        </authorList>
    </citation>
    <scope>NUCLEOTIDE SEQUENCE [LARGE SCALE GENOMIC DNA]</scope>
    <source>
        <strain evidence="2 3">DSM 2131</strain>
    </source>
</reference>
<gene>
    <name evidence="2" type="ORF">C5F44_17225</name>
</gene>
<feature type="transmembrane region" description="Helical" evidence="1">
    <location>
        <begin position="85"/>
        <end position="106"/>
    </location>
</feature>
<organism evidence="2 3">
    <name type="scientific">Fuscovulum blasticum DSM 2131</name>
    <dbReference type="NCBI Taxonomy" id="1188250"/>
    <lineage>
        <taxon>Bacteria</taxon>
        <taxon>Pseudomonadati</taxon>
        <taxon>Pseudomonadota</taxon>
        <taxon>Alphaproteobacteria</taxon>
        <taxon>Rhodobacterales</taxon>
        <taxon>Paracoccaceae</taxon>
        <taxon>Pseudogemmobacter</taxon>
    </lineage>
</organism>
<dbReference type="EMBL" id="PZKE01000035">
    <property type="protein sequence ID" value="PTE12669.1"/>
    <property type="molecule type" value="Genomic_DNA"/>
</dbReference>
<comment type="caution">
    <text evidence="2">The sequence shown here is derived from an EMBL/GenBank/DDBJ whole genome shotgun (WGS) entry which is preliminary data.</text>
</comment>
<dbReference type="RefSeq" id="WP_107674844.1">
    <property type="nucleotide sequence ID" value="NZ_PZKE01000035.1"/>
</dbReference>
<evidence type="ECO:0000256" key="1">
    <source>
        <dbReference type="SAM" id="Phobius"/>
    </source>
</evidence>
<dbReference type="Pfam" id="PF04403">
    <property type="entry name" value="PqiA"/>
    <property type="match status" value="1"/>
</dbReference>
<keyword evidence="1" id="KW-1133">Transmembrane helix</keyword>
<dbReference type="Proteomes" id="UP000241362">
    <property type="component" value="Unassembled WGS sequence"/>
</dbReference>
<name>A0A2T4J435_FUSBL</name>
<keyword evidence="3" id="KW-1185">Reference proteome</keyword>
<keyword evidence="1" id="KW-0472">Membrane</keyword>
<protein>
    <submittedName>
        <fullName evidence="2">Paraquat-inducible membrane protein A</fullName>
    </submittedName>
</protein>
<keyword evidence="1" id="KW-0812">Transmembrane</keyword>